<dbReference type="HOGENOM" id="CLU_526378_0_0_1"/>
<dbReference type="EMBL" id="GL377302">
    <property type="protein sequence ID" value="EFJ03343.1"/>
    <property type="molecule type" value="Genomic_DNA"/>
</dbReference>
<dbReference type="OMA" id="PAHETHR"/>
<evidence type="ECO:0000313" key="2">
    <source>
        <dbReference type="EMBL" id="EFJ03343.1"/>
    </source>
</evidence>
<accession>D8PKY8</accession>
<feature type="region of interest" description="Disordered" evidence="1">
    <location>
        <begin position="47"/>
        <end position="302"/>
    </location>
</feature>
<feature type="compositionally biased region" description="Basic and acidic residues" evidence="1">
    <location>
        <begin position="228"/>
        <end position="237"/>
    </location>
</feature>
<feature type="compositionally biased region" description="Low complexity" evidence="1">
    <location>
        <begin position="318"/>
        <end position="329"/>
    </location>
</feature>
<dbReference type="Proteomes" id="UP000007431">
    <property type="component" value="Unassembled WGS sequence"/>
</dbReference>
<evidence type="ECO:0000256" key="1">
    <source>
        <dbReference type="SAM" id="MobiDB-lite"/>
    </source>
</evidence>
<organism evidence="3">
    <name type="scientific">Schizophyllum commune (strain H4-8 / FGSC 9210)</name>
    <name type="common">Split gill fungus</name>
    <dbReference type="NCBI Taxonomy" id="578458"/>
    <lineage>
        <taxon>Eukaryota</taxon>
        <taxon>Fungi</taxon>
        <taxon>Dikarya</taxon>
        <taxon>Basidiomycota</taxon>
        <taxon>Agaricomycotina</taxon>
        <taxon>Agaricomycetes</taxon>
        <taxon>Agaricomycetidae</taxon>
        <taxon>Agaricales</taxon>
        <taxon>Schizophyllaceae</taxon>
        <taxon>Schizophyllum</taxon>
    </lineage>
</organism>
<dbReference type="GeneID" id="9589346"/>
<feature type="compositionally biased region" description="Low complexity" evidence="1">
    <location>
        <begin position="73"/>
        <end position="109"/>
    </location>
</feature>
<evidence type="ECO:0000313" key="3">
    <source>
        <dbReference type="Proteomes" id="UP000007431"/>
    </source>
</evidence>
<feature type="compositionally biased region" description="Low complexity" evidence="1">
    <location>
        <begin position="470"/>
        <end position="489"/>
    </location>
</feature>
<sequence length="518" mass="55675">MRLSFCLRSRGDVEGGYLKPTLRPVFTRQESVNILSYYQSPLADQGISYAQQQQHQPSDAPAQRPPLRQRTLSGGSSSSSNYSAASDTEARSANSPASSRPRSSIPSDGGSDRRRVAIVELDQPQDHRKTRSSESGADDVLAESPGLRSRRGFRNDLHGLALVAPPDASPRAYSMQAPPTSAPSASGERRETHHHTHHGRSASEATQPPRANKGKRAIGIVGTTEQENAARARETARRTLQPPVLQFPQSRSPSPGGTSEASGPRQRSPTRFTVSSGHPPFSRRTTEQSILMTPEIGQEKDVTTRVAAPVIYDLHDQSYSPPSSHSSSPRIVVDSPAARKFQDVPSSYLSYQPGVHSTAGPLPPPPRTVLRIDPATPPPPRPPRLHSPPVSDSSAEMDSIRKAMTLPANVSSAISSRVLRTPGSETHAKTPTKSSEATMEDVDSVGSSSFSQNSHLVSRPSVHWREGAFPPSVNTSSTSSSEYSGASPPLEDDPTISRSISHISHQASETLTERNIGP</sequence>
<feature type="compositionally biased region" description="Polar residues" evidence="1">
    <location>
        <begin position="48"/>
        <end position="57"/>
    </location>
</feature>
<feature type="compositionally biased region" description="Pro residues" evidence="1">
    <location>
        <begin position="375"/>
        <end position="386"/>
    </location>
</feature>
<feature type="region of interest" description="Disordered" evidence="1">
    <location>
        <begin position="355"/>
        <end position="518"/>
    </location>
</feature>
<dbReference type="KEGG" id="scm:SCHCO_02498280"/>
<keyword evidence="3" id="KW-1185">Reference proteome</keyword>
<dbReference type="STRING" id="578458.D8PKY8"/>
<gene>
    <name evidence="2" type="ORF">SCHCODRAFT_80504</name>
</gene>
<dbReference type="VEuPathDB" id="FungiDB:SCHCODRAFT_02498280"/>
<feature type="non-terminal residue" evidence="2">
    <location>
        <position position="518"/>
    </location>
</feature>
<proteinExistence type="predicted"/>
<protein>
    <submittedName>
        <fullName evidence="2">Expressed protein</fullName>
    </submittedName>
</protein>
<dbReference type="AlphaFoldDB" id="D8PKY8"/>
<feature type="region of interest" description="Disordered" evidence="1">
    <location>
        <begin position="315"/>
        <end position="338"/>
    </location>
</feature>
<name>D8PKY8_SCHCM</name>
<reference evidence="2 3" key="1">
    <citation type="journal article" date="2010" name="Nat. Biotechnol.">
        <title>Genome sequence of the model mushroom Schizophyllum commune.</title>
        <authorList>
            <person name="Ohm R.A."/>
            <person name="de Jong J.F."/>
            <person name="Lugones L.G."/>
            <person name="Aerts A."/>
            <person name="Kothe E."/>
            <person name="Stajich J.E."/>
            <person name="de Vries R.P."/>
            <person name="Record E."/>
            <person name="Levasseur A."/>
            <person name="Baker S.E."/>
            <person name="Bartholomew K.A."/>
            <person name="Coutinho P.M."/>
            <person name="Erdmann S."/>
            <person name="Fowler T.J."/>
            <person name="Gathman A.C."/>
            <person name="Lombard V."/>
            <person name="Henrissat B."/>
            <person name="Knabe N."/>
            <person name="Kuees U."/>
            <person name="Lilly W.W."/>
            <person name="Lindquist E."/>
            <person name="Lucas S."/>
            <person name="Magnuson J.K."/>
            <person name="Piumi F."/>
            <person name="Raudaskoski M."/>
            <person name="Salamov A."/>
            <person name="Schmutz J."/>
            <person name="Schwarze F.W.M.R."/>
            <person name="vanKuyk P.A."/>
            <person name="Horton J.S."/>
            <person name="Grigoriev I.V."/>
            <person name="Woesten H.A.B."/>
        </authorList>
    </citation>
    <scope>NUCLEOTIDE SEQUENCE [LARGE SCALE GENOMIC DNA]</scope>
    <source>
        <strain evidence="3">H4-8 / FGSC 9210</strain>
    </source>
</reference>
<feature type="compositionally biased region" description="Polar residues" evidence="1">
    <location>
        <begin position="445"/>
        <end position="456"/>
    </location>
</feature>
<feature type="compositionally biased region" description="Polar residues" evidence="1">
    <location>
        <begin position="247"/>
        <end position="276"/>
    </location>
</feature>
<dbReference type="InParanoid" id="D8PKY8"/>
<dbReference type="OrthoDB" id="2413468at2759"/>
<feature type="compositionally biased region" description="Polar residues" evidence="1">
    <location>
        <begin position="496"/>
        <end position="510"/>
    </location>
</feature>